<keyword evidence="3 17" id="KW-0031">Aminopeptidase</keyword>
<keyword evidence="8" id="KW-0720">Serine protease</keyword>
<evidence type="ECO:0000256" key="1">
    <source>
        <dbReference type="ARBA" id="ARBA00004576"/>
    </source>
</evidence>
<sequence>MVSAYNSLNMAERAPSNESDRSDISSILESINQFSDTHDLDDHDNKEFYNSNSSSTEFFGHRSKRTNGHKKKIFIWVGGIVAVLLLGTLALFTFVGPSPQKSVSSTAKPSSTVSTTTSTYKSDKRLFNMQAWHNGDLLPTRKSIHWVNPAPGTDAQLIEEFHGNFTLLNWPDRDNKTTLLDLAESFFTYENNIYGVSHVTLSPDHKTLLLTTNQKKNYRHSSYANFFLFNLKDRKHVPLVPGKPEAFVALAMWSPTSDKVSYVLDNNLYIRNISSDAVHQVTKDGGTDIFYGRPDWVYEEEVFQGDSAMWWSPKGDYLAFLRTNDSAVEEFPIPYFADKPPTEDPYPKLTLIKYPKPGSPNPIVDLLVLDTASNEVFTAKVESDNNSDPEKLITEVIWTGDNYLIQRISNRESDLLKIGVFNAKDRKGQISRTVDVGHSDGGWFEISQNTQFVPADPADGREHDGYIDIQVVDGYNHLNYFSPVWSKEPKVILTTGKWEVEDSDVVFNARTNRVYFTATKKSSIERHLYSVNLDGSDLQALTDESKDGWYSTSFSTDNKFALIAYVGPNAPWQKVIDLEAEHPWDTAITLSENSHLEHTLEKFDLPQTTFSQIKVGTDKDGNDILANAVEHRPPGFDENKKYPVLFYVYGGPVSQMVTKKFSYGFSEVVASTLDAVVVTVDGRGTGFLGRDFRAVVRQKLGHYEAQDQITAAKLWAEKPYVDDSRIAIWGWSYGGFMTLKTLETDAGNTFSYGMAVAPVTDWRLYDSIYTERYMKTPIHNSEGYSESAITNVTNIARAERFLVMHGSGDDNVHFQNTLLLLDKFDLNNVENYDMHVFPDSDHSIMFHNANKIVYNKLLHWLGDAFKGSFKHFD</sequence>
<evidence type="ECO:0000256" key="12">
    <source>
        <dbReference type="ARBA" id="ARBA00023180"/>
    </source>
</evidence>
<dbReference type="FunFam" id="3.40.50.1820:FF:000003">
    <property type="entry name" value="Dipeptidyl peptidase 4"/>
    <property type="match status" value="1"/>
</dbReference>
<dbReference type="InterPro" id="IPR050278">
    <property type="entry name" value="Serine_Prot_S9B/DPPIV"/>
</dbReference>
<evidence type="ECO:0000256" key="5">
    <source>
        <dbReference type="ARBA" id="ARBA00022670"/>
    </source>
</evidence>
<dbReference type="STRING" id="1173061.A0A0J9XA51"/>
<feature type="region of interest" description="Disordered" evidence="13">
    <location>
        <begin position="1"/>
        <end position="22"/>
    </location>
</feature>
<evidence type="ECO:0000259" key="15">
    <source>
        <dbReference type="Pfam" id="PF00326"/>
    </source>
</evidence>
<dbReference type="PANTHER" id="PTHR11731:SF200">
    <property type="entry name" value="DIPEPTIDYL PEPTIDASE 10, ISOFORM B"/>
    <property type="match status" value="1"/>
</dbReference>
<evidence type="ECO:0000256" key="9">
    <source>
        <dbReference type="ARBA" id="ARBA00022968"/>
    </source>
</evidence>
<dbReference type="InterPro" id="IPR001375">
    <property type="entry name" value="Peptidase_S9_cat"/>
</dbReference>
<accession>A0A0J9XA51</accession>
<gene>
    <name evidence="17" type="ORF">BN980_GECA05s05268g</name>
</gene>
<dbReference type="SUPFAM" id="SSF82171">
    <property type="entry name" value="DPP6 N-terminal domain-like"/>
    <property type="match status" value="1"/>
</dbReference>
<evidence type="ECO:0000256" key="4">
    <source>
        <dbReference type="ARBA" id="ARBA00022554"/>
    </source>
</evidence>
<evidence type="ECO:0000313" key="18">
    <source>
        <dbReference type="Proteomes" id="UP000242525"/>
    </source>
</evidence>
<evidence type="ECO:0000256" key="13">
    <source>
        <dbReference type="SAM" id="MobiDB-lite"/>
    </source>
</evidence>
<proteinExistence type="inferred from homology"/>
<keyword evidence="11 14" id="KW-0472">Membrane</keyword>
<keyword evidence="9" id="KW-0735">Signal-anchor</keyword>
<dbReference type="PROSITE" id="PS00708">
    <property type="entry name" value="PRO_ENDOPEP_SER"/>
    <property type="match status" value="1"/>
</dbReference>
<evidence type="ECO:0000256" key="14">
    <source>
        <dbReference type="SAM" id="Phobius"/>
    </source>
</evidence>
<reference evidence="17" key="1">
    <citation type="submission" date="2014-03" db="EMBL/GenBank/DDBJ databases">
        <authorList>
            <person name="Casaregola S."/>
        </authorList>
    </citation>
    <scope>NUCLEOTIDE SEQUENCE [LARGE SCALE GENOMIC DNA]</scope>
    <source>
        <strain evidence="17">CLIB 918</strain>
    </source>
</reference>
<keyword evidence="5" id="KW-0645">Protease</keyword>
<dbReference type="Gene3D" id="3.40.50.1820">
    <property type="entry name" value="alpha/beta hydrolase"/>
    <property type="match status" value="1"/>
</dbReference>
<dbReference type="InterPro" id="IPR002469">
    <property type="entry name" value="Peptidase_S9B_N"/>
</dbReference>
<dbReference type="GO" id="GO:0005774">
    <property type="term" value="C:vacuolar membrane"/>
    <property type="evidence" value="ECO:0007669"/>
    <property type="project" value="UniProtKB-SubCell"/>
</dbReference>
<dbReference type="EMBL" id="CCBN010000005">
    <property type="protein sequence ID" value="CDO53671.1"/>
    <property type="molecule type" value="Genomic_DNA"/>
</dbReference>
<protein>
    <submittedName>
        <fullName evidence="17">Similar to Saccharomyces cerevisiae YHR028C DAP2 Dipeptidyl aminopeptidase, synthesized as a glycosylated</fullName>
    </submittedName>
</protein>
<comment type="similarity">
    <text evidence="2">Belongs to the peptidase S9B family.</text>
</comment>
<comment type="caution">
    <text evidence="17">The sequence shown here is derived from an EMBL/GenBank/DDBJ whole genome shotgun (WGS) entry which is preliminary data.</text>
</comment>
<dbReference type="Proteomes" id="UP000242525">
    <property type="component" value="Unassembled WGS sequence"/>
</dbReference>
<keyword evidence="7" id="KW-0378">Hydrolase</keyword>
<dbReference type="PANTHER" id="PTHR11731">
    <property type="entry name" value="PROTEASE FAMILY S9B,C DIPEPTIDYL-PEPTIDASE IV-RELATED"/>
    <property type="match status" value="1"/>
</dbReference>
<dbReference type="GO" id="GO:0004252">
    <property type="term" value="F:serine-type endopeptidase activity"/>
    <property type="evidence" value="ECO:0007669"/>
    <property type="project" value="InterPro"/>
</dbReference>
<dbReference type="GO" id="GO:0008239">
    <property type="term" value="F:dipeptidyl-peptidase activity"/>
    <property type="evidence" value="ECO:0007669"/>
    <property type="project" value="TreeGrafter"/>
</dbReference>
<dbReference type="AlphaFoldDB" id="A0A0J9XA51"/>
<feature type="domain" description="Peptidase S9 prolyl oligopeptidase catalytic" evidence="15">
    <location>
        <begin position="668"/>
        <end position="867"/>
    </location>
</feature>
<dbReference type="GO" id="GO:0004177">
    <property type="term" value="F:aminopeptidase activity"/>
    <property type="evidence" value="ECO:0007669"/>
    <property type="project" value="UniProtKB-KW"/>
</dbReference>
<dbReference type="Gene3D" id="2.140.10.30">
    <property type="entry name" value="Dipeptidylpeptidase IV, N-terminal domain"/>
    <property type="match status" value="1"/>
</dbReference>
<dbReference type="SUPFAM" id="SSF53474">
    <property type="entry name" value="alpha/beta-Hydrolases"/>
    <property type="match status" value="1"/>
</dbReference>
<evidence type="ECO:0000256" key="2">
    <source>
        <dbReference type="ARBA" id="ARBA00006150"/>
    </source>
</evidence>
<evidence type="ECO:0000256" key="3">
    <source>
        <dbReference type="ARBA" id="ARBA00022438"/>
    </source>
</evidence>
<evidence type="ECO:0000259" key="16">
    <source>
        <dbReference type="Pfam" id="PF00930"/>
    </source>
</evidence>
<dbReference type="OrthoDB" id="16520at2759"/>
<keyword evidence="18" id="KW-1185">Reference proteome</keyword>
<organism evidence="17 18">
    <name type="scientific">Geotrichum candidum</name>
    <name type="common">Oospora lactis</name>
    <name type="synonym">Dipodascus geotrichum</name>
    <dbReference type="NCBI Taxonomy" id="1173061"/>
    <lineage>
        <taxon>Eukaryota</taxon>
        <taxon>Fungi</taxon>
        <taxon>Dikarya</taxon>
        <taxon>Ascomycota</taxon>
        <taxon>Saccharomycotina</taxon>
        <taxon>Dipodascomycetes</taxon>
        <taxon>Dipodascales</taxon>
        <taxon>Dipodascaceae</taxon>
        <taxon>Geotrichum</taxon>
    </lineage>
</organism>
<dbReference type="GO" id="GO:0005886">
    <property type="term" value="C:plasma membrane"/>
    <property type="evidence" value="ECO:0007669"/>
    <property type="project" value="TreeGrafter"/>
</dbReference>
<keyword evidence="4" id="KW-0926">Vacuole</keyword>
<keyword evidence="10 14" id="KW-1133">Transmembrane helix</keyword>
<dbReference type="GO" id="GO:0006508">
    <property type="term" value="P:proteolysis"/>
    <property type="evidence" value="ECO:0007669"/>
    <property type="project" value="UniProtKB-KW"/>
</dbReference>
<dbReference type="InterPro" id="IPR002471">
    <property type="entry name" value="Pept_S9_AS"/>
</dbReference>
<keyword evidence="6 14" id="KW-0812">Transmembrane</keyword>
<evidence type="ECO:0000256" key="10">
    <source>
        <dbReference type="ARBA" id="ARBA00022989"/>
    </source>
</evidence>
<evidence type="ECO:0000256" key="7">
    <source>
        <dbReference type="ARBA" id="ARBA00022801"/>
    </source>
</evidence>
<evidence type="ECO:0000256" key="6">
    <source>
        <dbReference type="ARBA" id="ARBA00022692"/>
    </source>
</evidence>
<dbReference type="Pfam" id="PF00930">
    <property type="entry name" value="DPPIV_N"/>
    <property type="match status" value="1"/>
</dbReference>
<evidence type="ECO:0000256" key="8">
    <source>
        <dbReference type="ARBA" id="ARBA00022825"/>
    </source>
</evidence>
<keyword evidence="12" id="KW-0325">Glycoprotein</keyword>
<evidence type="ECO:0000313" key="17">
    <source>
        <dbReference type="EMBL" id="CDO53671.1"/>
    </source>
</evidence>
<evidence type="ECO:0000256" key="11">
    <source>
        <dbReference type="ARBA" id="ARBA00023136"/>
    </source>
</evidence>
<dbReference type="Pfam" id="PF00326">
    <property type="entry name" value="Peptidase_S9"/>
    <property type="match status" value="1"/>
</dbReference>
<comment type="subcellular location">
    <subcellularLocation>
        <location evidence="1">Vacuole membrane</location>
        <topology evidence="1">Single-pass type II membrane protein</topology>
    </subcellularLocation>
</comment>
<feature type="domain" description="Dipeptidylpeptidase IV N-terminal" evidence="16">
    <location>
        <begin position="202"/>
        <end position="572"/>
    </location>
</feature>
<feature type="transmembrane region" description="Helical" evidence="14">
    <location>
        <begin position="73"/>
        <end position="95"/>
    </location>
</feature>
<name>A0A0J9XA51_GEOCN</name>
<dbReference type="InterPro" id="IPR029058">
    <property type="entry name" value="AB_hydrolase_fold"/>
</dbReference>